<dbReference type="EMBL" id="JAIWYP010000012">
    <property type="protein sequence ID" value="KAH3727490.1"/>
    <property type="molecule type" value="Genomic_DNA"/>
</dbReference>
<sequence>MWSRLESINLEDSSPHFKRNRALKAAQRNQLLIHSANTDEDAFAPLLEDAANEEADLLQFYPEESLNGYMNIGYCEHVPSQNERENEIRKTDIQQQWQDSSNVGWSMAVERAPSIPPSIIYEVRHAKEYANVTIGFMSPVDD</sequence>
<keyword evidence="2" id="KW-1185">Reference proteome</keyword>
<dbReference type="Proteomes" id="UP000828390">
    <property type="component" value="Unassembled WGS sequence"/>
</dbReference>
<reference evidence="1" key="1">
    <citation type="journal article" date="2019" name="bioRxiv">
        <title>The Genome of the Zebra Mussel, Dreissena polymorpha: A Resource for Invasive Species Research.</title>
        <authorList>
            <person name="McCartney M.A."/>
            <person name="Auch B."/>
            <person name="Kono T."/>
            <person name="Mallez S."/>
            <person name="Zhang Y."/>
            <person name="Obille A."/>
            <person name="Becker A."/>
            <person name="Abrahante J.E."/>
            <person name="Garbe J."/>
            <person name="Badalamenti J.P."/>
            <person name="Herman A."/>
            <person name="Mangelson H."/>
            <person name="Liachko I."/>
            <person name="Sullivan S."/>
            <person name="Sone E.D."/>
            <person name="Koren S."/>
            <person name="Silverstein K.A.T."/>
            <person name="Beckman K.B."/>
            <person name="Gohl D.M."/>
        </authorList>
    </citation>
    <scope>NUCLEOTIDE SEQUENCE</scope>
    <source>
        <strain evidence="1">Duluth1</strain>
        <tissue evidence="1">Whole animal</tissue>
    </source>
</reference>
<protein>
    <submittedName>
        <fullName evidence="1">Uncharacterized protein</fullName>
    </submittedName>
</protein>
<gene>
    <name evidence="1" type="ORF">DPMN_053429</name>
</gene>
<name>A0A9D4CNL5_DREPO</name>
<evidence type="ECO:0000313" key="1">
    <source>
        <dbReference type="EMBL" id="KAH3727490.1"/>
    </source>
</evidence>
<organism evidence="1 2">
    <name type="scientific">Dreissena polymorpha</name>
    <name type="common">Zebra mussel</name>
    <name type="synonym">Mytilus polymorpha</name>
    <dbReference type="NCBI Taxonomy" id="45954"/>
    <lineage>
        <taxon>Eukaryota</taxon>
        <taxon>Metazoa</taxon>
        <taxon>Spiralia</taxon>
        <taxon>Lophotrochozoa</taxon>
        <taxon>Mollusca</taxon>
        <taxon>Bivalvia</taxon>
        <taxon>Autobranchia</taxon>
        <taxon>Heteroconchia</taxon>
        <taxon>Euheterodonta</taxon>
        <taxon>Imparidentia</taxon>
        <taxon>Neoheterodontei</taxon>
        <taxon>Myida</taxon>
        <taxon>Dreissenoidea</taxon>
        <taxon>Dreissenidae</taxon>
        <taxon>Dreissena</taxon>
    </lineage>
</organism>
<comment type="caution">
    <text evidence="1">The sequence shown here is derived from an EMBL/GenBank/DDBJ whole genome shotgun (WGS) entry which is preliminary data.</text>
</comment>
<dbReference type="AlphaFoldDB" id="A0A9D4CNL5"/>
<reference evidence="1" key="2">
    <citation type="submission" date="2020-11" db="EMBL/GenBank/DDBJ databases">
        <authorList>
            <person name="McCartney M.A."/>
            <person name="Auch B."/>
            <person name="Kono T."/>
            <person name="Mallez S."/>
            <person name="Becker A."/>
            <person name="Gohl D.M."/>
            <person name="Silverstein K.A.T."/>
            <person name="Koren S."/>
            <person name="Bechman K.B."/>
            <person name="Herman A."/>
            <person name="Abrahante J.E."/>
            <person name="Garbe J."/>
        </authorList>
    </citation>
    <scope>NUCLEOTIDE SEQUENCE</scope>
    <source>
        <strain evidence="1">Duluth1</strain>
        <tissue evidence="1">Whole animal</tissue>
    </source>
</reference>
<accession>A0A9D4CNL5</accession>
<evidence type="ECO:0000313" key="2">
    <source>
        <dbReference type="Proteomes" id="UP000828390"/>
    </source>
</evidence>
<proteinExistence type="predicted"/>